<evidence type="ECO:0000256" key="8">
    <source>
        <dbReference type="SAM" id="Phobius"/>
    </source>
</evidence>
<feature type="transmembrane region" description="Helical" evidence="8">
    <location>
        <begin position="115"/>
        <end position="133"/>
    </location>
</feature>
<dbReference type="Pfam" id="PF02397">
    <property type="entry name" value="Bac_transf"/>
    <property type="match status" value="1"/>
</dbReference>
<organism evidence="10 11">
    <name type="scientific">Enterovirga aerilata</name>
    <dbReference type="NCBI Taxonomy" id="2730920"/>
    <lineage>
        <taxon>Bacteria</taxon>
        <taxon>Pseudomonadati</taxon>
        <taxon>Pseudomonadota</taxon>
        <taxon>Alphaproteobacteria</taxon>
        <taxon>Hyphomicrobiales</taxon>
        <taxon>Methylobacteriaceae</taxon>
        <taxon>Enterovirga</taxon>
    </lineage>
</organism>
<dbReference type="InterPro" id="IPR003362">
    <property type="entry name" value="Bact_transf"/>
</dbReference>
<feature type="transmembrane region" description="Helical" evidence="8">
    <location>
        <begin position="80"/>
        <end position="103"/>
    </location>
</feature>
<gene>
    <name evidence="10" type="ORF">HJG44_07635</name>
</gene>
<feature type="transmembrane region" description="Helical" evidence="8">
    <location>
        <begin position="317"/>
        <end position="337"/>
    </location>
</feature>
<evidence type="ECO:0000256" key="3">
    <source>
        <dbReference type="ARBA" id="ARBA00022679"/>
    </source>
</evidence>
<sequence>MGLHVRDVIGAARETAAAASRRDAPNSASIQVEHPRPDRVSPLVLAGLVRGLELVLVAGTGILVHFAYLKGHVTLGWTYGVALVAITGLAALAFQAVGVYTVTALRSLIPTGLKLAGAWSFVFLCAIALVFFLKAGQSLSRVWLGSWYLAGLAALILERIGLAILVRRMTREGRFERRTAIVGGGDPANEIIRALDAQPETGIRIVGVFDDRDDSRSPPVIGGHPKLGTVSDLVDYARRTPLDLVIFTLPISAENRLLQMLGKLWVLPIDIRLSAHASKLRLRPRSYSYIGSVPVLDVFDRPIADWDLVLKWIFDKVAGSLILLLTCPLLIAAALAVKLDSRGPVLFRQKRYGFNNELIEVFKFRTMYVDQTDAAASRLVTKDDPRVTRVGRLLRKTSIDELPQLFNVVFKGDMSLVGPRPHAVKANAQNRLYDQVVDGYFARHRVKPGITGWAQINGWRGETDTPEKIQRRVEHDLYYIENWSVFFDLYILLATPFSLLKTENAY</sequence>
<evidence type="ECO:0000313" key="10">
    <source>
        <dbReference type="EMBL" id="NNM72266.1"/>
    </source>
</evidence>
<proteinExistence type="inferred from homology"/>
<keyword evidence="3 10" id="KW-0808">Transferase</keyword>
<dbReference type="EC" id="2.7.8.31" evidence="10"/>
<evidence type="ECO:0000259" key="9">
    <source>
        <dbReference type="Pfam" id="PF02397"/>
    </source>
</evidence>
<evidence type="ECO:0000256" key="5">
    <source>
        <dbReference type="ARBA" id="ARBA00022989"/>
    </source>
</evidence>
<protein>
    <submittedName>
        <fullName evidence="10">Undecaprenyl-phosphate glucose phosphotransferase</fullName>
        <ecNumber evidence="10">2.7.8.31</ecNumber>
    </submittedName>
</protein>
<evidence type="ECO:0000256" key="7">
    <source>
        <dbReference type="ARBA" id="ARBA00023169"/>
    </source>
</evidence>
<dbReference type="Gene3D" id="3.40.50.720">
    <property type="entry name" value="NAD(P)-binding Rossmann-like Domain"/>
    <property type="match status" value="1"/>
</dbReference>
<evidence type="ECO:0000256" key="2">
    <source>
        <dbReference type="ARBA" id="ARBA00006464"/>
    </source>
</evidence>
<dbReference type="Proteomes" id="UP000564885">
    <property type="component" value="Unassembled WGS sequence"/>
</dbReference>
<keyword evidence="7" id="KW-0270">Exopolysaccharide synthesis</keyword>
<dbReference type="NCBIfam" id="TIGR03023">
    <property type="entry name" value="WcaJ_sugtrans"/>
    <property type="match status" value="1"/>
</dbReference>
<dbReference type="GO" id="GO:0089702">
    <property type="term" value="F:undecaprenyl-phosphate glucose phosphotransferase activity"/>
    <property type="evidence" value="ECO:0007669"/>
    <property type="project" value="UniProtKB-EC"/>
</dbReference>
<dbReference type="AlphaFoldDB" id="A0A849HXK5"/>
<keyword evidence="4 8" id="KW-0812">Transmembrane</keyword>
<dbReference type="NCBIfam" id="TIGR03025">
    <property type="entry name" value="EPS_sugtrans"/>
    <property type="match status" value="1"/>
</dbReference>
<keyword evidence="11" id="KW-1185">Reference proteome</keyword>
<dbReference type="InterPro" id="IPR017473">
    <property type="entry name" value="Undecaprenyl-P_gluc_Ptfrase"/>
</dbReference>
<dbReference type="Pfam" id="PF13727">
    <property type="entry name" value="CoA_binding_3"/>
    <property type="match status" value="1"/>
</dbReference>
<feature type="transmembrane region" description="Helical" evidence="8">
    <location>
        <begin position="145"/>
        <end position="166"/>
    </location>
</feature>
<comment type="subcellular location">
    <subcellularLocation>
        <location evidence="1">Membrane</location>
        <topology evidence="1">Multi-pass membrane protein</topology>
    </subcellularLocation>
</comment>
<dbReference type="InterPro" id="IPR036291">
    <property type="entry name" value="NAD(P)-bd_dom_sf"/>
</dbReference>
<evidence type="ECO:0000256" key="4">
    <source>
        <dbReference type="ARBA" id="ARBA00022692"/>
    </source>
</evidence>
<dbReference type="PANTHER" id="PTHR30576:SF0">
    <property type="entry name" value="UNDECAPRENYL-PHOSPHATE N-ACETYLGALACTOSAMINYL 1-PHOSPHATE TRANSFERASE-RELATED"/>
    <property type="match status" value="1"/>
</dbReference>
<dbReference type="GO" id="GO:0016020">
    <property type="term" value="C:membrane"/>
    <property type="evidence" value="ECO:0007669"/>
    <property type="project" value="UniProtKB-SubCell"/>
</dbReference>
<dbReference type="SUPFAM" id="SSF51735">
    <property type="entry name" value="NAD(P)-binding Rossmann-fold domains"/>
    <property type="match status" value="1"/>
</dbReference>
<keyword evidence="5 8" id="KW-1133">Transmembrane helix</keyword>
<name>A0A849HXK5_9HYPH</name>
<feature type="transmembrane region" description="Helical" evidence="8">
    <location>
        <begin position="43"/>
        <end position="68"/>
    </location>
</feature>
<keyword evidence="6 8" id="KW-0472">Membrane</keyword>
<evidence type="ECO:0000313" key="11">
    <source>
        <dbReference type="Proteomes" id="UP000564885"/>
    </source>
</evidence>
<evidence type="ECO:0000256" key="1">
    <source>
        <dbReference type="ARBA" id="ARBA00004141"/>
    </source>
</evidence>
<feature type="domain" description="Bacterial sugar transferase" evidence="9">
    <location>
        <begin position="311"/>
        <end position="500"/>
    </location>
</feature>
<dbReference type="PANTHER" id="PTHR30576">
    <property type="entry name" value="COLANIC BIOSYNTHESIS UDP-GLUCOSE LIPID CARRIER TRANSFERASE"/>
    <property type="match status" value="1"/>
</dbReference>
<dbReference type="InterPro" id="IPR017475">
    <property type="entry name" value="EPS_sugar_tfrase"/>
</dbReference>
<dbReference type="GO" id="GO:0000271">
    <property type="term" value="P:polysaccharide biosynthetic process"/>
    <property type="evidence" value="ECO:0007669"/>
    <property type="project" value="UniProtKB-KW"/>
</dbReference>
<dbReference type="RefSeq" id="WP_171217753.1">
    <property type="nucleotide sequence ID" value="NZ_JABEPP010000002.1"/>
</dbReference>
<evidence type="ECO:0000256" key="6">
    <source>
        <dbReference type="ARBA" id="ARBA00023136"/>
    </source>
</evidence>
<dbReference type="EMBL" id="JABEPP010000002">
    <property type="protein sequence ID" value="NNM72266.1"/>
    <property type="molecule type" value="Genomic_DNA"/>
</dbReference>
<reference evidence="10 11" key="1">
    <citation type="submission" date="2020-04" db="EMBL/GenBank/DDBJ databases">
        <title>Enterovirga sp. isolate from soil.</title>
        <authorList>
            <person name="Chea S."/>
            <person name="Kim D.-U."/>
        </authorList>
    </citation>
    <scope>NUCLEOTIDE SEQUENCE [LARGE SCALE GENOMIC DNA]</scope>
    <source>
        <strain evidence="10 11">DB1703</strain>
    </source>
</reference>
<comment type="similarity">
    <text evidence="2">Belongs to the bacterial sugar transferase family.</text>
</comment>
<accession>A0A849HXK5</accession>
<comment type="caution">
    <text evidence="10">The sequence shown here is derived from an EMBL/GenBank/DDBJ whole genome shotgun (WGS) entry which is preliminary data.</text>
</comment>